<comment type="subcellular location">
    <subcellularLocation>
        <location evidence="1">Membrane</location>
        <topology evidence="1">Multi-pass membrane protein</topology>
    </subcellularLocation>
</comment>
<keyword evidence="5" id="KW-1278">Translocase</keyword>
<dbReference type="Gene3D" id="1.10.287.3510">
    <property type="match status" value="1"/>
</dbReference>
<keyword evidence="11" id="KW-0496">Mitochondrion</keyword>
<evidence type="ECO:0000256" key="3">
    <source>
        <dbReference type="ARBA" id="ARBA00016612"/>
    </source>
</evidence>
<evidence type="ECO:0000256" key="7">
    <source>
        <dbReference type="ARBA" id="ARBA00023027"/>
    </source>
</evidence>
<geneLocation type="mitochondrion" evidence="11"/>
<keyword evidence="7" id="KW-0520">NAD</keyword>
<accession>A0A224AAP1</accession>
<evidence type="ECO:0000256" key="10">
    <source>
        <dbReference type="SAM" id="Phobius"/>
    </source>
</evidence>
<organism evidence="11">
    <name type="scientific">Zaptyx cladoptyx</name>
    <dbReference type="NCBI Taxonomy" id="1885675"/>
    <lineage>
        <taxon>Eukaryota</taxon>
        <taxon>Metazoa</taxon>
        <taxon>Spiralia</taxon>
        <taxon>Lophotrochozoa</taxon>
        <taxon>Mollusca</taxon>
        <taxon>Gastropoda</taxon>
        <taxon>Heterobranchia</taxon>
        <taxon>Euthyneura</taxon>
        <taxon>Panpulmonata</taxon>
        <taxon>Eupulmonata</taxon>
        <taxon>Stylommatophora</taxon>
        <taxon>Helicina</taxon>
        <taxon>Clausilioidea</taxon>
        <taxon>Clausiliidae</taxon>
        <taxon>Phaedusinae</taxon>
        <taxon>Zaptyx</taxon>
    </lineage>
</organism>
<protein>
    <recommendedName>
        <fullName evidence="3">NADH-ubiquinone oxidoreductase chain 4L</fullName>
    </recommendedName>
    <alternativeName>
        <fullName evidence="9">NADH dehydrogenase subunit 4L</fullName>
    </alternativeName>
</protein>
<reference evidence="11" key="1">
    <citation type="journal article" date="2017" name="Zool. J. Linn. Soc.">
        <title>Molecular phylogeny, frequent parallel evolution and new system of Japanese clausiliid land snails (Gastropoda: Stylommatophora).</title>
        <authorList>
            <person name="Motochin R."/>
            <person name="Wang M."/>
            <person name="Ueshima R."/>
        </authorList>
    </citation>
    <scope>NUCLEOTIDE SEQUENCE</scope>
    <source>
        <strain evidence="11">C912</strain>
        <tissue evidence="11">Muscle</tissue>
    </source>
</reference>
<gene>
    <name evidence="11" type="primary">ND4L</name>
</gene>
<keyword evidence="4 10" id="KW-0812">Transmembrane</keyword>
<dbReference type="InterPro" id="IPR039428">
    <property type="entry name" value="NUOK/Mnh_C1-like"/>
</dbReference>
<dbReference type="Pfam" id="PF00420">
    <property type="entry name" value="Oxidored_q2"/>
    <property type="match status" value="1"/>
</dbReference>
<dbReference type="EMBL" id="LC172097">
    <property type="protein sequence ID" value="BBA10667.1"/>
    <property type="molecule type" value="Genomic_DNA"/>
</dbReference>
<dbReference type="AlphaFoldDB" id="A0A224AAP1"/>
<evidence type="ECO:0000256" key="9">
    <source>
        <dbReference type="ARBA" id="ARBA00031586"/>
    </source>
</evidence>
<evidence type="ECO:0000256" key="8">
    <source>
        <dbReference type="ARBA" id="ARBA00023136"/>
    </source>
</evidence>
<evidence type="ECO:0000256" key="2">
    <source>
        <dbReference type="ARBA" id="ARBA00010519"/>
    </source>
</evidence>
<name>A0A224AAP1_9EUPU</name>
<dbReference type="GO" id="GO:0016020">
    <property type="term" value="C:membrane"/>
    <property type="evidence" value="ECO:0007669"/>
    <property type="project" value="UniProtKB-SubCell"/>
</dbReference>
<comment type="similarity">
    <text evidence="2">Belongs to the complex I subunit 4L family.</text>
</comment>
<proteinExistence type="inferred from homology"/>
<evidence type="ECO:0000256" key="4">
    <source>
        <dbReference type="ARBA" id="ARBA00022692"/>
    </source>
</evidence>
<feature type="transmembrane region" description="Helical" evidence="10">
    <location>
        <begin position="29"/>
        <end position="51"/>
    </location>
</feature>
<keyword evidence="6 10" id="KW-1133">Transmembrane helix</keyword>
<feature type="transmembrane region" description="Helical" evidence="10">
    <location>
        <begin position="6"/>
        <end position="22"/>
    </location>
</feature>
<evidence type="ECO:0000256" key="5">
    <source>
        <dbReference type="ARBA" id="ARBA00022967"/>
    </source>
</evidence>
<evidence type="ECO:0000256" key="6">
    <source>
        <dbReference type="ARBA" id="ARBA00022989"/>
    </source>
</evidence>
<evidence type="ECO:0000313" key="11">
    <source>
        <dbReference type="EMBL" id="BBA10667.1"/>
    </source>
</evidence>
<keyword evidence="8 10" id="KW-0472">Membrane</keyword>
<sequence length="95" mass="10671">MKILISSSFFLLLILYCCLFTIKSHFLSSLLTLEAMVLLLLLFTISFSFYLLESLSVFLFVLTLSVCEATMGLTLLISLVKSKGNDKINSLSFPF</sequence>
<feature type="transmembrane region" description="Helical" evidence="10">
    <location>
        <begin position="57"/>
        <end position="80"/>
    </location>
</feature>
<evidence type="ECO:0000256" key="1">
    <source>
        <dbReference type="ARBA" id="ARBA00004141"/>
    </source>
</evidence>